<accession>A0AA88D1Q2</accession>
<evidence type="ECO:0000313" key="1">
    <source>
        <dbReference type="EMBL" id="GMN40705.1"/>
    </source>
</evidence>
<dbReference type="AlphaFoldDB" id="A0AA88D1Q2"/>
<gene>
    <name evidence="1" type="ORF">TIFTF001_009936</name>
</gene>
<comment type="caution">
    <text evidence="1">The sequence shown here is derived from an EMBL/GenBank/DDBJ whole genome shotgun (WGS) entry which is preliminary data.</text>
</comment>
<organism evidence="1 2">
    <name type="scientific">Ficus carica</name>
    <name type="common">Common fig</name>
    <dbReference type="NCBI Taxonomy" id="3494"/>
    <lineage>
        <taxon>Eukaryota</taxon>
        <taxon>Viridiplantae</taxon>
        <taxon>Streptophyta</taxon>
        <taxon>Embryophyta</taxon>
        <taxon>Tracheophyta</taxon>
        <taxon>Spermatophyta</taxon>
        <taxon>Magnoliopsida</taxon>
        <taxon>eudicotyledons</taxon>
        <taxon>Gunneridae</taxon>
        <taxon>Pentapetalae</taxon>
        <taxon>rosids</taxon>
        <taxon>fabids</taxon>
        <taxon>Rosales</taxon>
        <taxon>Moraceae</taxon>
        <taxon>Ficeae</taxon>
        <taxon>Ficus</taxon>
    </lineage>
</organism>
<protein>
    <submittedName>
        <fullName evidence="1">Uncharacterized protein</fullName>
    </submittedName>
</protein>
<proteinExistence type="predicted"/>
<name>A0AA88D1Q2_FICCA</name>
<dbReference type="EMBL" id="BTGU01000011">
    <property type="protein sequence ID" value="GMN40705.1"/>
    <property type="molecule type" value="Genomic_DNA"/>
</dbReference>
<dbReference type="Proteomes" id="UP001187192">
    <property type="component" value="Unassembled WGS sequence"/>
</dbReference>
<keyword evidence="2" id="KW-1185">Reference proteome</keyword>
<sequence>MGERVAVMGWAYRPGCCGGLAKMETGCRWDGDLVAVGHKRRHGPVVGRACPGMAKLLGEGVVLEDPPRTNHLTIFCGIIFRSLD</sequence>
<evidence type="ECO:0000313" key="2">
    <source>
        <dbReference type="Proteomes" id="UP001187192"/>
    </source>
</evidence>
<reference evidence="1" key="1">
    <citation type="submission" date="2023-07" db="EMBL/GenBank/DDBJ databases">
        <title>draft genome sequence of fig (Ficus carica).</title>
        <authorList>
            <person name="Takahashi T."/>
            <person name="Nishimura K."/>
        </authorList>
    </citation>
    <scope>NUCLEOTIDE SEQUENCE</scope>
</reference>